<dbReference type="InterPro" id="IPR025965">
    <property type="entry name" value="FlgD/Vpr_Ig-like"/>
</dbReference>
<dbReference type="InterPro" id="IPR025963">
    <property type="entry name" value="FLgD_Tudor"/>
</dbReference>
<evidence type="ECO:0000313" key="9">
    <source>
        <dbReference type="Proteomes" id="UP000092018"/>
    </source>
</evidence>
<dbReference type="Pfam" id="PF13860">
    <property type="entry name" value="FlgD_ig"/>
    <property type="match status" value="1"/>
</dbReference>
<sequence length="218" mass="23562">MSTVGNYATDVSQQQSGVVAQNSTASGVQDMFMKLMVASMQYQDPLDPQSSSEWVAQMSQMAMMESNENLVHISQANQVMLDNLQVLSTTTLVGKTVDIRTDTFKPDGEGVYKGSVDLQASSNTVTIEILDETGEVVKSIPLGANGAGSVDFEIDAEDLELDGTYTIEVRLDEGQNYKPETYFQGEIESVVIPADGTAVMVDVAGIGKLPFYELHKIS</sequence>
<protein>
    <recommendedName>
        <fullName evidence="2 5">Basal-body rod modification protein FlgD</fullName>
    </recommendedName>
</protein>
<feature type="domain" description="FlgD/Vpr Ig-like" evidence="6">
    <location>
        <begin position="108"/>
        <end position="171"/>
    </location>
</feature>
<geneLocation type="plasmid" evidence="8 9">
    <name>unnamed1</name>
</geneLocation>
<evidence type="ECO:0000256" key="1">
    <source>
        <dbReference type="ARBA" id="ARBA00010577"/>
    </source>
</evidence>
<dbReference type="Pfam" id="PF13861">
    <property type="entry name" value="FLgD_tudor"/>
    <property type="match status" value="1"/>
</dbReference>
<dbReference type="Pfam" id="PF03963">
    <property type="entry name" value="FlgD"/>
    <property type="match status" value="1"/>
</dbReference>
<dbReference type="InterPro" id="IPR005648">
    <property type="entry name" value="FlgD"/>
</dbReference>
<evidence type="ECO:0000259" key="7">
    <source>
        <dbReference type="Pfam" id="PF13861"/>
    </source>
</evidence>
<evidence type="ECO:0000256" key="4">
    <source>
        <dbReference type="ARBA" id="ARBA00024746"/>
    </source>
</evidence>
<organism evidence="8 9">
    <name type="scientific">Vibrio breoganii</name>
    <dbReference type="NCBI Taxonomy" id="553239"/>
    <lineage>
        <taxon>Bacteria</taxon>
        <taxon>Pseudomonadati</taxon>
        <taxon>Pseudomonadota</taxon>
        <taxon>Gammaproteobacteria</taxon>
        <taxon>Vibrionales</taxon>
        <taxon>Vibrionaceae</taxon>
        <taxon>Vibrio</taxon>
    </lineage>
</organism>
<dbReference type="Gene3D" id="2.60.40.4070">
    <property type="match status" value="1"/>
</dbReference>
<dbReference type="Gene3D" id="2.30.30.910">
    <property type="match status" value="1"/>
</dbReference>
<dbReference type="AlphaFoldDB" id="A0AAN0Y0I8"/>
<accession>A0AAN0Y0I8</accession>
<comment type="function">
    <text evidence="4 5">Required for flagellar hook formation. May act as a scaffolding protein.</text>
</comment>
<keyword evidence="8" id="KW-0614">Plasmid</keyword>
<evidence type="ECO:0000256" key="3">
    <source>
        <dbReference type="ARBA" id="ARBA00022795"/>
    </source>
</evidence>
<evidence type="ECO:0000259" key="6">
    <source>
        <dbReference type="Pfam" id="PF13860"/>
    </source>
</evidence>
<dbReference type="EMBL" id="CP016179">
    <property type="protein sequence ID" value="ANO35664.1"/>
    <property type="molecule type" value="Genomic_DNA"/>
</dbReference>
<feature type="domain" description="FlgD Tudor-like" evidence="7">
    <location>
        <begin position="85"/>
        <end position="212"/>
    </location>
</feature>
<dbReference type="KEGG" id="vbr:A6E01_18925"/>
<evidence type="ECO:0000313" key="8">
    <source>
        <dbReference type="EMBL" id="ANO35664.1"/>
    </source>
</evidence>
<reference evidence="8 9" key="1">
    <citation type="submission" date="2016-06" db="EMBL/GenBank/DDBJ databases">
        <title>Adaptive Radiation by Waves of Gene Transfer Leads to Fine-Scale Resource Partitioning in Marine Microbes.</title>
        <authorList>
            <person name="Hehemann J.-H."/>
            <person name="Arevalo P."/>
            <person name="Datta M.S."/>
            <person name="Yu X."/>
            <person name="Corzett C."/>
            <person name="Henschel A."/>
            <person name="Preheim S.P."/>
            <person name="Timberlake S."/>
            <person name="Alm E.J."/>
            <person name="Polz M.F."/>
        </authorList>
    </citation>
    <scope>NUCLEOTIDE SEQUENCE [LARGE SCALE GENOMIC DNA]</scope>
    <source>
        <strain evidence="8 9">FF50</strain>
        <plasmid evidence="8 9">unnamed1</plasmid>
    </source>
</reference>
<dbReference type="GO" id="GO:0044781">
    <property type="term" value="P:bacterial-type flagellum organization"/>
    <property type="evidence" value="ECO:0007669"/>
    <property type="project" value="UniProtKB-UniRule"/>
</dbReference>
<gene>
    <name evidence="8" type="ORF">A6E01_18925</name>
</gene>
<name>A0AAN0Y0I8_9VIBR</name>
<proteinExistence type="inferred from homology"/>
<comment type="similarity">
    <text evidence="1 5">Belongs to the FlgD family.</text>
</comment>
<evidence type="ECO:0000256" key="5">
    <source>
        <dbReference type="RuleBase" id="RU362076"/>
    </source>
</evidence>
<evidence type="ECO:0000256" key="2">
    <source>
        <dbReference type="ARBA" id="ARBA00016013"/>
    </source>
</evidence>
<dbReference type="Proteomes" id="UP000092018">
    <property type="component" value="Plasmid unnamed1"/>
</dbReference>
<keyword evidence="3 5" id="KW-1005">Bacterial flagellum biogenesis</keyword>